<accession>A0A1S8N6B0</accession>
<dbReference type="EMBL" id="LZYZ01000004">
    <property type="protein sequence ID" value="OOM12056.1"/>
    <property type="molecule type" value="Genomic_DNA"/>
</dbReference>
<gene>
    <name evidence="7" type="ORF">CLOSAC_24970</name>
</gene>
<comment type="similarity">
    <text evidence="2 6">Belongs to the transposase mutator family.</text>
</comment>
<keyword evidence="3 6" id="KW-0815">Transposition</keyword>
<organism evidence="7 8">
    <name type="scientific">Clostridium saccharobutylicum</name>
    <dbReference type="NCBI Taxonomy" id="169679"/>
    <lineage>
        <taxon>Bacteria</taxon>
        <taxon>Bacillati</taxon>
        <taxon>Bacillota</taxon>
        <taxon>Clostridia</taxon>
        <taxon>Eubacteriales</taxon>
        <taxon>Clostridiaceae</taxon>
        <taxon>Clostridium</taxon>
    </lineage>
</organism>
<evidence type="ECO:0000256" key="5">
    <source>
        <dbReference type="ARBA" id="ARBA00023172"/>
    </source>
</evidence>
<keyword evidence="4 6" id="KW-0238">DNA-binding</keyword>
<reference evidence="7 8" key="1">
    <citation type="submission" date="2016-05" db="EMBL/GenBank/DDBJ databases">
        <title>Microbial solvent formation.</title>
        <authorList>
            <person name="Poehlein A."/>
            <person name="Montoya Solano J.D."/>
            <person name="Flitsch S."/>
            <person name="Krabben P."/>
            <person name="Duerre P."/>
            <person name="Daniel R."/>
        </authorList>
    </citation>
    <scope>NUCLEOTIDE SEQUENCE [LARGE SCALE GENOMIC DNA]</scope>
    <source>
        <strain evidence="7 8">L1-8</strain>
    </source>
</reference>
<evidence type="ECO:0000313" key="8">
    <source>
        <dbReference type="Proteomes" id="UP000191154"/>
    </source>
</evidence>
<dbReference type="GO" id="GO:0003677">
    <property type="term" value="F:DNA binding"/>
    <property type="evidence" value="ECO:0007669"/>
    <property type="project" value="UniProtKB-UniRule"/>
</dbReference>
<evidence type="ECO:0000256" key="4">
    <source>
        <dbReference type="ARBA" id="ARBA00023125"/>
    </source>
</evidence>
<dbReference type="PANTHER" id="PTHR33217:SF8">
    <property type="entry name" value="MUTATOR FAMILY TRANSPOSASE"/>
    <property type="match status" value="1"/>
</dbReference>
<evidence type="ECO:0000256" key="6">
    <source>
        <dbReference type="RuleBase" id="RU365089"/>
    </source>
</evidence>
<dbReference type="AlphaFoldDB" id="A0A1S8N6B0"/>
<name>A0A1S8N6B0_CLOSA</name>
<keyword evidence="5 6" id="KW-0233">DNA recombination</keyword>
<dbReference type="GO" id="GO:0004803">
    <property type="term" value="F:transposase activity"/>
    <property type="evidence" value="ECO:0007669"/>
    <property type="project" value="UniProtKB-UniRule"/>
</dbReference>
<evidence type="ECO:0000256" key="3">
    <source>
        <dbReference type="ARBA" id="ARBA00022578"/>
    </source>
</evidence>
<evidence type="ECO:0000313" key="7">
    <source>
        <dbReference type="EMBL" id="OOM12056.1"/>
    </source>
</evidence>
<proteinExistence type="inferred from homology"/>
<evidence type="ECO:0000256" key="1">
    <source>
        <dbReference type="ARBA" id="ARBA00002190"/>
    </source>
</evidence>
<sequence>MISKITDKVMYAAAEWQNRMLDPVYPIVYMDAVHFKVRDEHRIVSKAAYICMGVDMNGYKDILGI</sequence>
<comment type="function">
    <text evidence="1 6">Required for the transposition of the insertion element.</text>
</comment>
<comment type="caution">
    <text evidence="7">The sequence shown here is derived from an EMBL/GenBank/DDBJ whole genome shotgun (WGS) entry which is preliminary data.</text>
</comment>
<dbReference type="Pfam" id="PF00872">
    <property type="entry name" value="Transposase_mut"/>
    <property type="match status" value="1"/>
</dbReference>
<protein>
    <recommendedName>
        <fullName evidence="6">Mutator family transposase</fullName>
    </recommendedName>
</protein>
<evidence type="ECO:0000256" key="2">
    <source>
        <dbReference type="ARBA" id="ARBA00010961"/>
    </source>
</evidence>
<dbReference type="PANTHER" id="PTHR33217">
    <property type="entry name" value="TRANSPOSASE FOR INSERTION SEQUENCE ELEMENT IS1081"/>
    <property type="match status" value="1"/>
</dbReference>
<keyword evidence="6" id="KW-0814">Transposable element</keyword>
<dbReference type="InterPro" id="IPR001207">
    <property type="entry name" value="Transposase_mutator"/>
</dbReference>
<dbReference type="GO" id="GO:0006313">
    <property type="term" value="P:DNA transposition"/>
    <property type="evidence" value="ECO:0007669"/>
    <property type="project" value="UniProtKB-UniRule"/>
</dbReference>
<dbReference type="Proteomes" id="UP000191154">
    <property type="component" value="Unassembled WGS sequence"/>
</dbReference>